<evidence type="ECO:0000256" key="3">
    <source>
        <dbReference type="SAM" id="MobiDB-lite"/>
    </source>
</evidence>
<feature type="region of interest" description="Disordered" evidence="3">
    <location>
        <begin position="322"/>
        <end position="389"/>
    </location>
</feature>
<keyword evidence="4" id="KW-0812">Transmembrane</keyword>
<dbReference type="PANTHER" id="PTHR34214:SF3">
    <property type="entry name" value="PROTEIN CONSERVED IN THE GREEN LINEAGE AND DIATOMS 27, CHLOROPLASTIC"/>
    <property type="match status" value="1"/>
</dbReference>
<evidence type="ECO:0000256" key="1">
    <source>
        <dbReference type="ARBA" id="ARBA00004474"/>
    </source>
</evidence>
<dbReference type="STRING" id="41875.K8F2C9"/>
<gene>
    <name evidence="5" type="ORF">Bathy09g00700</name>
</gene>
<name>K8F2C9_9CHLO</name>
<dbReference type="RefSeq" id="XP_007510893.1">
    <property type="nucleotide sequence ID" value="XM_007510831.1"/>
</dbReference>
<feature type="transmembrane region" description="Helical" evidence="4">
    <location>
        <begin position="188"/>
        <end position="207"/>
    </location>
</feature>
<dbReference type="EMBL" id="FO082270">
    <property type="protein sequence ID" value="CCO66453.1"/>
    <property type="molecule type" value="Genomic_DNA"/>
</dbReference>
<keyword evidence="2" id="KW-0934">Plastid</keyword>
<accession>K8F2C9</accession>
<dbReference type="eggNOG" id="ENOG502QS25">
    <property type="taxonomic scope" value="Eukaryota"/>
</dbReference>
<dbReference type="GeneID" id="19013577"/>
<keyword evidence="6" id="KW-1185">Reference proteome</keyword>
<evidence type="ECO:0000256" key="2">
    <source>
        <dbReference type="ARBA" id="ARBA00022640"/>
    </source>
</evidence>
<dbReference type="OrthoDB" id="192326at2759"/>
<proteinExistence type="predicted"/>
<dbReference type="GO" id="GO:0009536">
    <property type="term" value="C:plastid"/>
    <property type="evidence" value="ECO:0007669"/>
    <property type="project" value="UniProtKB-SubCell"/>
</dbReference>
<dbReference type="KEGG" id="bpg:Bathy09g00700"/>
<feature type="transmembrane region" description="Helical" evidence="4">
    <location>
        <begin position="155"/>
        <end position="176"/>
    </location>
</feature>
<dbReference type="InterPro" id="IPR009631">
    <property type="entry name" value="CGLD27-like"/>
</dbReference>
<sequence>MRTVISSLSRCVECNNNKYSSKRSESERRASVSGIDDDYTKTSHLPRMMKTRKSRLRRRSRAVAAMRANQGFAGEEEKTVKSGNHIASFRRRGQQRSRRTRMHFGEDVGQEEMSSLLDDVVDTCPVPMDQRPSSQLKEVAEGLVSGWGGLDGKRYAVRLTILCGFFFTVIAYPIASETYNPEIQWTEAHVAAMLGSLVAVSAITLNIHNSWDYVRNRLLSATIEYEETGWYDGQVYVKTPEMLAKDRLDGTYVCGPAVARCKKTMLACGAGVLGCVFALNALDAPKVDQENFGSYTPQKAALLRDLGMGTYIDAGEGKRISQGGMFSRETADKYEPEEEDEDEGDEVNGVVMSYAPSVSIVSPSSSSSFPSVSSEKADEGGDILAKAAE</sequence>
<feature type="compositionally biased region" description="Low complexity" evidence="3">
    <location>
        <begin position="356"/>
        <end position="374"/>
    </location>
</feature>
<protein>
    <submittedName>
        <fullName evidence="5">Uncharacterized protein</fullName>
    </submittedName>
</protein>
<evidence type="ECO:0000313" key="6">
    <source>
        <dbReference type="Proteomes" id="UP000198341"/>
    </source>
</evidence>
<dbReference type="PANTHER" id="PTHR34214">
    <property type="match status" value="1"/>
</dbReference>
<keyword evidence="4" id="KW-1133">Transmembrane helix</keyword>
<evidence type="ECO:0000256" key="4">
    <source>
        <dbReference type="SAM" id="Phobius"/>
    </source>
</evidence>
<dbReference type="AlphaFoldDB" id="K8F2C9"/>
<comment type="subcellular location">
    <subcellularLocation>
        <location evidence="1">Plastid</location>
    </subcellularLocation>
</comment>
<feature type="region of interest" description="Disordered" evidence="3">
    <location>
        <begin position="18"/>
        <end position="58"/>
    </location>
</feature>
<organism evidence="5 6">
    <name type="scientific">Bathycoccus prasinos</name>
    <dbReference type="NCBI Taxonomy" id="41875"/>
    <lineage>
        <taxon>Eukaryota</taxon>
        <taxon>Viridiplantae</taxon>
        <taxon>Chlorophyta</taxon>
        <taxon>Mamiellophyceae</taxon>
        <taxon>Mamiellales</taxon>
        <taxon>Bathycoccaceae</taxon>
        <taxon>Bathycoccus</taxon>
    </lineage>
</organism>
<dbReference type="Proteomes" id="UP000198341">
    <property type="component" value="Chromosome 9"/>
</dbReference>
<feature type="compositionally biased region" description="Acidic residues" evidence="3">
    <location>
        <begin position="335"/>
        <end position="346"/>
    </location>
</feature>
<reference evidence="5 6" key="1">
    <citation type="submission" date="2011-10" db="EMBL/GenBank/DDBJ databases">
        <authorList>
            <person name="Genoscope - CEA"/>
        </authorList>
    </citation>
    <scope>NUCLEOTIDE SEQUENCE [LARGE SCALE GENOMIC DNA]</scope>
    <source>
        <strain evidence="5 6">RCC 1105</strain>
    </source>
</reference>
<dbReference type="Pfam" id="PF06799">
    <property type="entry name" value="CGLD27-like"/>
    <property type="match status" value="1"/>
</dbReference>
<feature type="compositionally biased region" description="Basic residues" evidence="3">
    <location>
        <begin position="47"/>
        <end position="58"/>
    </location>
</feature>
<keyword evidence="4" id="KW-0472">Membrane</keyword>
<evidence type="ECO:0000313" key="5">
    <source>
        <dbReference type="EMBL" id="CCO66453.1"/>
    </source>
</evidence>